<dbReference type="Pfam" id="PF00059">
    <property type="entry name" value="Lectin_C"/>
    <property type="match status" value="1"/>
</dbReference>
<reference evidence="2" key="2">
    <citation type="submission" date="2025-08" db="UniProtKB">
        <authorList>
            <consortium name="Ensembl"/>
        </authorList>
    </citation>
    <scope>IDENTIFICATION</scope>
</reference>
<dbReference type="SUPFAM" id="SSF56436">
    <property type="entry name" value="C-type lectin-like"/>
    <property type="match status" value="1"/>
</dbReference>
<feature type="domain" description="C-type lectin" evidence="1">
    <location>
        <begin position="27"/>
        <end position="124"/>
    </location>
</feature>
<dbReference type="GeneTree" id="ENSGT00940000174712"/>
<dbReference type="Proteomes" id="UP000694580">
    <property type="component" value="Chromosome 5"/>
</dbReference>
<dbReference type="AlphaFoldDB" id="A0AAY4A911"/>
<sequence length="139" mass="15755">IQVAFSLLSQFMPFMYVTPFLLNVSGTWAESLHNCISPSAEMLSISNSNIQQQMAQNLEPSGDPKEAWIGLRRRLLNEEWYWLNRNPVVFTNWAANEPKGSMDGMCATVSLGPSGIFSWHSRSCCLSLQAIYYFLLLLE</sequence>
<reference evidence="2 3" key="1">
    <citation type="submission" date="2020-06" db="EMBL/GenBank/DDBJ databases">
        <authorList>
            <consortium name="Wellcome Sanger Institute Data Sharing"/>
        </authorList>
    </citation>
    <scope>NUCLEOTIDE SEQUENCE [LARGE SCALE GENOMIC DNA]</scope>
</reference>
<name>A0AAY4A911_9TELE</name>
<dbReference type="CDD" id="cd00037">
    <property type="entry name" value="CLECT"/>
    <property type="match status" value="1"/>
</dbReference>
<protein>
    <recommendedName>
        <fullName evidence="1">C-type lectin domain-containing protein</fullName>
    </recommendedName>
</protein>
<proteinExistence type="predicted"/>
<keyword evidence="3" id="KW-1185">Reference proteome</keyword>
<evidence type="ECO:0000259" key="1">
    <source>
        <dbReference type="PROSITE" id="PS50041"/>
    </source>
</evidence>
<dbReference type="Ensembl" id="ENSDCDT00010004684.1">
    <property type="protein sequence ID" value="ENSDCDP00010004525.1"/>
    <property type="gene ID" value="ENSDCDG00010002013.1"/>
</dbReference>
<dbReference type="InterPro" id="IPR001304">
    <property type="entry name" value="C-type_lectin-like"/>
</dbReference>
<dbReference type="Gene3D" id="3.10.100.10">
    <property type="entry name" value="Mannose-Binding Protein A, subunit A"/>
    <property type="match status" value="1"/>
</dbReference>
<organism evidence="2 3">
    <name type="scientific">Denticeps clupeoides</name>
    <name type="common">denticle herring</name>
    <dbReference type="NCBI Taxonomy" id="299321"/>
    <lineage>
        <taxon>Eukaryota</taxon>
        <taxon>Metazoa</taxon>
        <taxon>Chordata</taxon>
        <taxon>Craniata</taxon>
        <taxon>Vertebrata</taxon>
        <taxon>Euteleostomi</taxon>
        <taxon>Actinopterygii</taxon>
        <taxon>Neopterygii</taxon>
        <taxon>Teleostei</taxon>
        <taxon>Clupei</taxon>
        <taxon>Clupeiformes</taxon>
        <taxon>Denticipitoidei</taxon>
        <taxon>Denticipitidae</taxon>
        <taxon>Denticeps</taxon>
    </lineage>
</organism>
<evidence type="ECO:0000313" key="3">
    <source>
        <dbReference type="Proteomes" id="UP000694580"/>
    </source>
</evidence>
<accession>A0AAY4A911</accession>
<evidence type="ECO:0000313" key="2">
    <source>
        <dbReference type="Ensembl" id="ENSDCDP00010004525.1"/>
    </source>
</evidence>
<dbReference type="SMART" id="SM00034">
    <property type="entry name" value="CLECT"/>
    <property type="match status" value="1"/>
</dbReference>
<dbReference type="InterPro" id="IPR016187">
    <property type="entry name" value="CTDL_fold"/>
</dbReference>
<gene>
    <name evidence="2" type="primary">RS1</name>
</gene>
<dbReference type="InterPro" id="IPR016186">
    <property type="entry name" value="C-type_lectin-like/link_sf"/>
</dbReference>
<dbReference type="PROSITE" id="PS50041">
    <property type="entry name" value="C_TYPE_LECTIN_2"/>
    <property type="match status" value="1"/>
</dbReference>
<reference evidence="2" key="3">
    <citation type="submission" date="2025-09" db="UniProtKB">
        <authorList>
            <consortium name="Ensembl"/>
        </authorList>
    </citation>
    <scope>IDENTIFICATION</scope>
</reference>